<name>A0AAE8MV25_9PEZI</name>
<dbReference type="Gene3D" id="3.40.309.10">
    <property type="entry name" value="Aldehyde Dehydrogenase, Chain A, domain 2"/>
    <property type="match status" value="1"/>
</dbReference>
<evidence type="ECO:0000313" key="8">
    <source>
        <dbReference type="EMBL" id="SPO01181.1"/>
    </source>
</evidence>
<dbReference type="Proteomes" id="UP001187682">
    <property type="component" value="Unassembled WGS sequence"/>
</dbReference>
<proteinExistence type="inferred from homology"/>
<protein>
    <recommendedName>
        <fullName evidence="3">aldehyde dehydrogenase (NAD(+))</fullName>
        <ecNumber evidence="3">1.2.1.3</ecNumber>
    </recommendedName>
</protein>
<dbReference type="EMBL" id="ONZQ02000004">
    <property type="protein sequence ID" value="SPO01181.1"/>
    <property type="molecule type" value="Genomic_DNA"/>
</dbReference>
<evidence type="ECO:0000256" key="1">
    <source>
        <dbReference type="ARBA" id="ARBA00009986"/>
    </source>
</evidence>
<evidence type="ECO:0000313" key="9">
    <source>
        <dbReference type="Proteomes" id="UP001187682"/>
    </source>
</evidence>
<comment type="similarity">
    <text evidence="1 6">Belongs to the aldehyde dehydrogenase family.</text>
</comment>
<dbReference type="InterPro" id="IPR015590">
    <property type="entry name" value="Aldehyde_DH_dom"/>
</dbReference>
<dbReference type="InterPro" id="IPR016161">
    <property type="entry name" value="Ald_DH/histidinol_DH"/>
</dbReference>
<feature type="domain" description="Aldehyde dehydrogenase" evidence="7">
    <location>
        <begin position="75"/>
        <end position="538"/>
    </location>
</feature>
<comment type="catalytic activity">
    <reaction evidence="4">
        <text>an aldehyde + NAD(+) + H2O = a carboxylate + NADH + 2 H(+)</text>
        <dbReference type="Rhea" id="RHEA:16185"/>
        <dbReference type="ChEBI" id="CHEBI:15377"/>
        <dbReference type="ChEBI" id="CHEBI:15378"/>
        <dbReference type="ChEBI" id="CHEBI:17478"/>
        <dbReference type="ChEBI" id="CHEBI:29067"/>
        <dbReference type="ChEBI" id="CHEBI:57540"/>
        <dbReference type="ChEBI" id="CHEBI:57945"/>
        <dbReference type="EC" id="1.2.1.3"/>
    </reaction>
</comment>
<reference evidence="8" key="1">
    <citation type="submission" date="2018-03" db="EMBL/GenBank/DDBJ databases">
        <authorList>
            <person name="Guldener U."/>
        </authorList>
    </citation>
    <scope>NUCLEOTIDE SEQUENCE</scope>
</reference>
<dbReference type="InterPro" id="IPR029510">
    <property type="entry name" value="Ald_DH_CS_GLU"/>
</dbReference>
<evidence type="ECO:0000256" key="4">
    <source>
        <dbReference type="ARBA" id="ARBA00049194"/>
    </source>
</evidence>
<evidence type="ECO:0000256" key="6">
    <source>
        <dbReference type="RuleBase" id="RU003345"/>
    </source>
</evidence>
<keyword evidence="2 6" id="KW-0560">Oxidoreductase</keyword>
<dbReference type="PANTHER" id="PTHR11699">
    <property type="entry name" value="ALDEHYDE DEHYDROGENASE-RELATED"/>
    <property type="match status" value="1"/>
</dbReference>
<evidence type="ECO:0000256" key="2">
    <source>
        <dbReference type="ARBA" id="ARBA00023002"/>
    </source>
</evidence>
<evidence type="ECO:0000259" key="7">
    <source>
        <dbReference type="Pfam" id="PF00171"/>
    </source>
</evidence>
<dbReference type="GO" id="GO:0004029">
    <property type="term" value="F:aldehyde dehydrogenase (NAD+) activity"/>
    <property type="evidence" value="ECO:0007669"/>
    <property type="project" value="UniProtKB-EC"/>
</dbReference>
<dbReference type="FunFam" id="3.40.605.10:FF:000007">
    <property type="entry name" value="NAD/NADP-dependent betaine aldehyde dehydrogenase"/>
    <property type="match status" value="1"/>
</dbReference>
<dbReference type="FunFam" id="3.40.309.10:FF:000012">
    <property type="entry name" value="Betaine aldehyde dehydrogenase"/>
    <property type="match status" value="1"/>
</dbReference>
<sequence length="545" mass="57334">MSLLTRVARASHILDAQSPLRTSSRILNATAYRTFACSAPFARTYSSTAAGVRLTAPNGRSWTQPTGLFIGNEFVPSSNGQTLTTINPTTEEPICSVSSATPTDVSTAVRSARTALKSPSWARLSGTDRGALLHALAALALQHAPTLATIEALDGGKPYLTALSSDVARFAEVLRYYAGFADKNPGQTIDVGPDKMAYTVMEPVGVCGLIVPWNYPLEMAAWKLGPALACGNTVVLKPSELTPLSALYLGTLVTEAGFPAGVVNILNGTGAEAGRALVEHGGVDKIAFTGSTETGREVMRAAAGTLKNVTLETGGKSPMIVFADADVKKAARWAHLGVMSNSGQVCTANSRLLVHRDVMDEFVAELARLVDEVSVLGDPFDEATFQGPQVSAAQRDRILGYIESGLVEGARLVFGGKAAAGVGRGYFVDPTLFAGVTRDMRIWREEIFGPCAVVAPFGSEEEALELANDSVYGLGAMVFTRDLARAHRVARGVEAGMVFVNSCDDSDVRTPFGGVKQSGVGRELGEAGLAGYCSVKTVHVNLGEE</sequence>
<evidence type="ECO:0000256" key="3">
    <source>
        <dbReference type="ARBA" id="ARBA00024226"/>
    </source>
</evidence>
<dbReference type="PROSITE" id="PS00687">
    <property type="entry name" value="ALDEHYDE_DEHYDR_GLU"/>
    <property type="match status" value="1"/>
</dbReference>
<gene>
    <name evidence="8" type="ORF">DNG_03928</name>
</gene>
<evidence type="ECO:0000256" key="5">
    <source>
        <dbReference type="PROSITE-ProRule" id="PRU10007"/>
    </source>
</evidence>
<feature type="active site" evidence="5">
    <location>
        <position position="312"/>
    </location>
</feature>
<dbReference type="Gene3D" id="3.40.605.10">
    <property type="entry name" value="Aldehyde Dehydrogenase, Chain A, domain 1"/>
    <property type="match status" value="1"/>
</dbReference>
<dbReference type="Pfam" id="PF00171">
    <property type="entry name" value="Aldedh"/>
    <property type="match status" value="1"/>
</dbReference>
<comment type="caution">
    <text evidence="8">The sequence shown here is derived from an EMBL/GenBank/DDBJ whole genome shotgun (WGS) entry which is preliminary data.</text>
</comment>
<dbReference type="SUPFAM" id="SSF53720">
    <property type="entry name" value="ALDH-like"/>
    <property type="match status" value="1"/>
</dbReference>
<dbReference type="AlphaFoldDB" id="A0AAE8MV25"/>
<dbReference type="InterPro" id="IPR016162">
    <property type="entry name" value="Ald_DH_N"/>
</dbReference>
<accession>A0AAE8MV25</accession>
<dbReference type="EC" id="1.2.1.3" evidence="3"/>
<keyword evidence="9" id="KW-1185">Reference proteome</keyword>
<organism evidence="8 9">
    <name type="scientific">Cephalotrichum gorgonifer</name>
    <dbReference type="NCBI Taxonomy" id="2041049"/>
    <lineage>
        <taxon>Eukaryota</taxon>
        <taxon>Fungi</taxon>
        <taxon>Dikarya</taxon>
        <taxon>Ascomycota</taxon>
        <taxon>Pezizomycotina</taxon>
        <taxon>Sordariomycetes</taxon>
        <taxon>Hypocreomycetidae</taxon>
        <taxon>Microascales</taxon>
        <taxon>Microascaceae</taxon>
        <taxon>Cephalotrichum</taxon>
    </lineage>
</organism>
<dbReference type="InterPro" id="IPR016163">
    <property type="entry name" value="Ald_DH_C"/>
</dbReference>